<protein>
    <recommendedName>
        <fullName evidence="5">Aconitase/3-isopropylmalate dehydratase large subunit alpha/beta/alpha domain-containing protein</fullName>
    </recommendedName>
</protein>
<keyword evidence="4" id="KW-0456">Lyase</keyword>
<dbReference type="GO" id="GO:0051536">
    <property type="term" value="F:iron-sulfur cluster binding"/>
    <property type="evidence" value="ECO:0007669"/>
    <property type="project" value="UniProtKB-KW"/>
</dbReference>
<dbReference type="InterPro" id="IPR001030">
    <property type="entry name" value="Acoase/IPM_deHydtase_lsu_aba"/>
</dbReference>
<dbReference type="PANTHER" id="PTHR43822">
    <property type="entry name" value="HOMOACONITASE, MITOCHONDRIAL-RELATED"/>
    <property type="match status" value="1"/>
</dbReference>
<evidence type="ECO:0000256" key="4">
    <source>
        <dbReference type="ARBA" id="ARBA00023239"/>
    </source>
</evidence>
<gene>
    <name evidence="6" type="ORF">HF872_04595</name>
</gene>
<name>A0A848BZZ2_9FIRM</name>
<evidence type="ECO:0000313" key="6">
    <source>
        <dbReference type="EMBL" id="NME27903.1"/>
    </source>
</evidence>
<dbReference type="Proteomes" id="UP000591071">
    <property type="component" value="Unassembled WGS sequence"/>
</dbReference>
<dbReference type="GO" id="GO:0043436">
    <property type="term" value="P:oxoacid metabolic process"/>
    <property type="evidence" value="ECO:0007669"/>
    <property type="project" value="UniProtKB-ARBA"/>
</dbReference>
<dbReference type="AlphaFoldDB" id="A0A848BZZ2"/>
<keyword evidence="2" id="KW-0408">Iron</keyword>
<evidence type="ECO:0000256" key="3">
    <source>
        <dbReference type="ARBA" id="ARBA00023014"/>
    </source>
</evidence>
<feature type="domain" description="Aconitase/3-isopropylmalate dehydratase large subunit alpha/beta/alpha" evidence="5">
    <location>
        <begin position="69"/>
        <end position="186"/>
    </location>
</feature>
<accession>A0A848BZZ2</accession>
<evidence type="ECO:0000256" key="1">
    <source>
        <dbReference type="ARBA" id="ARBA00022723"/>
    </source>
</evidence>
<dbReference type="EMBL" id="JABAFG010000005">
    <property type="protein sequence ID" value="NME27903.1"/>
    <property type="molecule type" value="Genomic_DNA"/>
</dbReference>
<dbReference type="Gene3D" id="3.30.499.10">
    <property type="entry name" value="Aconitase, domain 3"/>
    <property type="match status" value="2"/>
</dbReference>
<dbReference type="InterPro" id="IPR036008">
    <property type="entry name" value="Aconitase_4Fe-4S_dom"/>
</dbReference>
<dbReference type="GO" id="GO:0046872">
    <property type="term" value="F:metal ion binding"/>
    <property type="evidence" value="ECO:0007669"/>
    <property type="project" value="UniProtKB-KW"/>
</dbReference>
<dbReference type="RefSeq" id="WP_170087362.1">
    <property type="nucleotide sequence ID" value="NZ_JABAFG010000005.1"/>
</dbReference>
<comment type="caution">
    <text evidence="6">The sequence shown here is derived from an EMBL/GenBank/DDBJ whole genome shotgun (WGS) entry which is preliminary data.</text>
</comment>
<dbReference type="Pfam" id="PF00330">
    <property type="entry name" value="Aconitase"/>
    <property type="match status" value="2"/>
</dbReference>
<dbReference type="InterPro" id="IPR015931">
    <property type="entry name" value="Acnase/IPM_dHydase_lsu_aba_1/3"/>
</dbReference>
<sequence>MDKMQIRQLLQNTRSVCSIWPDYIMVTDALSDKTIDAILSEPTIQSEKIIVCIDHDTPNSSIDIGARQRRLIRWAVEKGLAIESCQGIGYIRLIEKYVQEGQIVAGTGSHMAGLGSAGALGITVSEEVLPSVVSGGPLQLTCPPIQRIAIRGSMAETVSAQDAALALLKMLKQSGRTGDLFLFAKKDMAVFSQDQCYDFCHLLQQAGGISAIIMDTEQAPSMTFDVSDVCPLAVQPGNQTHIVPLQEQVPVPVQEVFIGGCRGGKLSDLRAAASVLQGKRIAYRLRLIVAPATSTVYLQALQEGLIDIFLDSGAIVMNQGCSVCWGRAQGILDAGETLVSTGSYHYPGCSGDVSAKVYLTSPQVAAKCALSGILQE</sequence>
<proteinExistence type="predicted"/>
<dbReference type="GO" id="GO:0016829">
    <property type="term" value="F:lyase activity"/>
    <property type="evidence" value="ECO:0007669"/>
    <property type="project" value="UniProtKB-KW"/>
</dbReference>
<dbReference type="PANTHER" id="PTHR43822:SF2">
    <property type="entry name" value="HOMOACONITASE, MITOCHONDRIAL"/>
    <property type="match status" value="1"/>
</dbReference>
<keyword evidence="3" id="KW-0411">Iron-sulfur</keyword>
<evidence type="ECO:0000259" key="5">
    <source>
        <dbReference type="Pfam" id="PF00330"/>
    </source>
</evidence>
<evidence type="ECO:0000313" key="7">
    <source>
        <dbReference type="Proteomes" id="UP000591071"/>
    </source>
</evidence>
<organism evidence="6 7">
    <name type="scientific">Megasphaera hexanoica</name>
    <dbReference type="NCBI Taxonomy" id="1675036"/>
    <lineage>
        <taxon>Bacteria</taxon>
        <taxon>Bacillati</taxon>
        <taxon>Bacillota</taxon>
        <taxon>Negativicutes</taxon>
        <taxon>Veillonellales</taxon>
        <taxon>Veillonellaceae</taxon>
        <taxon>Megasphaera</taxon>
    </lineage>
</organism>
<reference evidence="6 7" key="1">
    <citation type="submission" date="2020-04" db="EMBL/GenBank/DDBJ databases">
        <authorList>
            <person name="Hitch T.C.A."/>
            <person name="Wylensek D."/>
            <person name="Clavel T."/>
        </authorList>
    </citation>
    <scope>NUCLEOTIDE SEQUENCE [LARGE SCALE GENOMIC DNA]</scope>
    <source>
        <strain evidence="6 7">Oil-RF-744-FAT-WT-6-1</strain>
    </source>
</reference>
<dbReference type="InterPro" id="IPR050067">
    <property type="entry name" value="IPM_dehydratase_rel_enz"/>
</dbReference>
<dbReference type="SUPFAM" id="SSF53732">
    <property type="entry name" value="Aconitase iron-sulfur domain"/>
    <property type="match status" value="1"/>
</dbReference>
<keyword evidence="1" id="KW-0479">Metal-binding</keyword>
<feature type="domain" description="Aconitase/3-isopropylmalate dehydratase large subunit alpha/beta/alpha" evidence="5">
    <location>
        <begin position="250"/>
        <end position="372"/>
    </location>
</feature>
<evidence type="ECO:0000256" key="2">
    <source>
        <dbReference type="ARBA" id="ARBA00023004"/>
    </source>
</evidence>